<proteinExistence type="inferred from homology"/>
<keyword evidence="7" id="KW-1185">Reference proteome</keyword>
<evidence type="ECO:0000256" key="2">
    <source>
        <dbReference type="ARBA" id="ARBA00023015"/>
    </source>
</evidence>
<keyword evidence="4" id="KW-0804">Transcription</keyword>
<dbReference type="PRINTS" id="PR00039">
    <property type="entry name" value="HTHLYSR"/>
</dbReference>
<evidence type="ECO:0000313" key="6">
    <source>
        <dbReference type="EMBL" id="MBS7527791.1"/>
    </source>
</evidence>
<evidence type="ECO:0000256" key="4">
    <source>
        <dbReference type="ARBA" id="ARBA00023163"/>
    </source>
</evidence>
<reference evidence="6 7" key="1">
    <citation type="submission" date="2021-05" db="EMBL/GenBank/DDBJ databases">
        <title>Fusibacter ferrireducens sp. nov., an anaerobic, sulfur- and Fe-reducing bacterium isolated from the mangrove sediment.</title>
        <authorList>
            <person name="Qiu D."/>
        </authorList>
    </citation>
    <scope>NUCLEOTIDE SEQUENCE [LARGE SCALE GENOMIC DNA]</scope>
    <source>
        <strain evidence="6 7">DSM 12116</strain>
    </source>
</reference>
<accession>A0ABS5PTA5</accession>
<dbReference type="RefSeq" id="WP_213237649.1">
    <property type="nucleotide sequence ID" value="NZ_JAHBCL010000025.1"/>
</dbReference>
<dbReference type="PANTHER" id="PTHR30126:SF64">
    <property type="entry name" value="HTH-TYPE TRANSCRIPTIONAL REGULATOR CITR"/>
    <property type="match status" value="1"/>
</dbReference>
<dbReference type="InterPro" id="IPR005119">
    <property type="entry name" value="LysR_subst-bd"/>
</dbReference>
<dbReference type="Gene3D" id="1.10.10.10">
    <property type="entry name" value="Winged helix-like DNA-binding domain superfamily/Winged helix DNA-binding domain"/>
    <property type="match status" value="1"/>
</dbReference>
<dbReference type="Gene3D" id="3.40.190.290">
    <property type="match status" value="1"/>
</dbReference>
<gene>
    <name evidence="6" type="ORF">KHM83_13990</name>
</gene>
<evidence type="ECO:0000256" key="3">
    <source>
        <dbReference type="ARBA" id="ARBA00023125"/>
    </source>
</evidence>
<dbReference type="PANTHER" id="PTHR30126">
    <property type="entry name" value="HTH-TYPE TRANSCRIPTIONAL REGULATOR"/>
    <property type="match status" value="1"/>
</dbReference>
<comment type="similarity">
    <text evidence="1">Belongs to the LysR transcriptional regulatory family.</text>
</comment>
<dbReference type="InterPro" id="IPR036390">
    <property type="entry name" value="WH_DNA-bd_sf"/>
</dbReference>
<dbReference type="Proteomes" id="UP000746471">
    <property type="component" value="Unassembled WGS sequence"/>
</dbReference>
<feature type="domain" description="HTH lysR-type" evidence="5">
    <location>
        <begin position="13"/>
        <end position="70"/>
    </location>
</feature>
<evidence type="ECO:0000259" key="5">
    <source>
        <dbReference type="PROSITE" id="PS50931"/>
    </source>
</evidence>
<comment type="caution">
    <text evidence="6">The sequence shown here is derived from an EMBL/GenBank/DDBJ whole genome shotgun (WGS) entry which is preliminary data.</text>
</comment>
<dbReference type="Pfam" id="PF00126">
    <property type="entry name" value="HTH_1"/>
    <property type="match status" value="1"/>
</dbReference>
<dbReference type="Pfam" id="PF03466">
    <property type="entry name" value="LysR_substrate"/>
    <property type="match status" value="1"/>
</dbReference>
<dbReference type="SUPFAM" id="SSF53850">
    <property type="entry name" value="Periplasmic binding protein-like II"/>
    <property type="match status" value="1"/>
</dbReference>
<dbReference type="InterPro" id="IPR000847">
    <property type="entry name" value="LysR_HTH_N"/>
</dbReference>
<evidence type="ECO:0000256" key="1">
    <source>
        <dbReference type="ARBA" id="ARBA00009437"/>
    </source>
</evidence>
<protein>
    <submittedName>
        <fullName evidence="6">LysR family transcriptional regulator</fullName>
    </submittedName>
</protein>
<sequence length="308" mass="34597">MSFDTHFHYQANVNFELYKIFYYAASALNFSKAAEKLHVTQSAVSQAIKSLEGQLGVNLFYRQGRTIRLTFEGEMLYEHVEKAFNFIRSAENTLSSIKSLDEGTIFIGASDTISRYHLMPYIKAFHSQYPRVKIAVNNRPSPKSVALLKTGQIDIAIININPDQTYEGIDVRHFITNENIFICHPDTAELISRSVKLSEINEHPVICLEEHSTTRIILEKFYEAHGLALTPSFEFGSIEVILEAVKANMGVGFVNSTVATDEIANGRLCRIKTIERIPETEIGIITSNNKPLSIAAQKFLAVLSKSMD</sequence>
<keyword evidence="2" id="KW-0805">Transcription regulation</keyword>
<dbReference type="SUPFAM" id="SSF46785">
    <property type="entry name" value="Winged helix' DNA-binding domain"/>
    <property type="match status" value="1"/>
</dbReference>
<organism evidence="6 7">
    <name type="scientific">Fusibacter paucivorans</name>
    <dbReference type="NCBI Taxonomy" id="76009"/>
    <lineage>
        <taxon>Bacteria</taxon>
        <taxon>Bacillati</taxon>
        <taxon>Bacillota</taxon>
        <taxon>Clostridia</taxon>
        <taxon>Eubacteriales</taxon>
        <taxon>Eubacteriales Family XII. Incertae Sedis</taxon>
        <taxon>Fusibacter</taxon>
    </lineage>
</organism>
<keyword evidence="3" id="KW-0238">DNA-binding</keyword>
<evidence type="ECO:0000313" key="7">
    <source>
        <dbReference type="Proteomes" id="UP000746471"/>
    </source>
</evidence>
<dbReference type="PROSITE" id="PS50931">
    <property type="entry name" value="HTH_LYSR"/>
    <property type="match status" value="1"/>
</dbReference>
<dbReference type="InterPro" id="IPR036388">
    <property type="entry name" value="WH-like_DNA-bd_sf"/>
</dbReference>
<dbReference type="CDD" id="cd05466">
    <property type="entry name" value="PBP2_LTTR_substrate"/>
    <property type="match status" value="1"/>
</dbReference>
<dbReference type="EMBL" id="JAHBCL010000025">
    <property type="protein sequence ID" value="MBS7527791.1"/>
    <property type="molecule type" value="Genomic_DNA"/>
</dbReference>
<name>A0ABS5PTA5_9FIRM</name>